<keyword evidence="3" id="KW-1185">Reference proteome</keyword>
<dbReference type="OrthoDB" id="282960at2"/>
<accession>A0A4D7AWG8</accession>
<protein>
    <submittedName>
        <fullName evidence="2">DUF2239 family protein</fullName>
    </submittedName>
</protein>
<dbReference type="InterPro" id="IPR018715">
    <property type="entry name" value="DUF2239"/>
</dbReference>
<evidence type="ECO:0000256" key="1">
    <source>
        <dbReference type="SAM" id="MobiDB-lite"/>
    </source>
</evidence>
<evidence type="ECO:0000313" key="3">
    <source>
        <dbReference type="Proteomes" id="UP000298781"/>
    </source>
</evidence>
<dbReference type="AlphaFoldDB" id="A0A4D7AWG8"/>
<gene>
    <name evidence="2" type="ORF">E8M01_08840</name>
</gene>
<dbReference type="Proteomes" id="UP000298781">
    <property type="component" value="Chromosome"/>
</dbReference>
<name>A0A4D7AWG8_9HYPH</name>
<dbReference type="EMBL" id="CP039690">
    <property type="protein sequence ID" value="QCI64331.1"/>
    <property type="molecule type" value="Genomic_DNA"/>
</dbReference>
<dbReference type="RefSeq" id="WP_136959785.1">
    <property type="nucleotide sequence ID" value="NZ_CP039690.1"/>
</dbReference>
<proteinExistence type="predicted"/>
<evidence type="ECO:0000313" key="2">
    <source>
        <dbReference type="EMBL" id="QCI64331.1"/>
    </source>
</evidence>
<feature type="region of interest" description="Disordered" evidence="1">
    <location>
        <begin position="71"/>
        <end position="101"/>
    </location>
</feature>
<organism evidence="2 3">
    <name type="scientific">Phreatobacter stygius</name>
    <dbReference type="NCBI Taxonomy" id="1940610"/>
    <lineage>
        <taxon>Bacteria</taxon>
        <taxon>Pseudomonadati</taxon>
        <taxon>Pseudomonadota</taxon>
        <taxon>Alphaproteobacteria</taxon>
        <taxon>Hyphomicrobiales</taxon>
        <taxon>Phreatobacteraceae</taxon>
        <taxon>Phreatobacter</taxon>
    </lineage>
</organism>
<dbReference type="Pfam" id="PF09998">
    <property type="entry name" value="DUF2239"/>
    <property type="match status" value="1"/>
</dbReference>
<dbReference type="KEGG" id="pstg:E8M01_08840"/>
<reference evidence="2 3" key="1">
    <citation type="submission" date="2019-04" db="EMBL/GenBank/DDBJ databases">
        <title>Phreatobacter aquaticus sp. nov.</title>
        <authorList>
            <person name="Choi A."/>
        </authorList>
    </citation>
    <scope>NUCLEOTIDE SEQUENCE [LARGE SCALE GENOMIC DNA]</scope>
    <source>
        <strain evidence="2 3">KCTC 52518</strain>
    </source>
</reference>
<sequence length="216" mass="22832">MSDHLSKPCTAFEGSQLVLAGPLIEVVLAVKNATERGGSEPVLVFDDATGRVVDFDLRGTKADVIMRLSRPAAGSGETRSGRGSAAATPEGPVAEARGRGRPKLGVVGREVTLLPRQWEWLAAQPGGASVALRKLVDEAKRSGGGLRQRRAAQDVAYHFMSAMAGNLPGFEEATRALFADDRSRFEQLLSHWPEDIGTYATRLAFGGPADGVAAGH</sequence>